<feature type="compositionally biased region" description="Polar residues" evidence="1">
    <location>
        <begin position="54"/>
        <end position="70"/>
    </location>
</feature>
<dbReference type="Proteomes" id="UP000305067">
    <property type="component" value="Unassembled WGS sequence"/>
</dbReference>
<evidence type="ECO:0000313" key="2">
    <source>
        <dbReference type="EMBL" id="TFL01176.1"/>
    </source>
</evidence>
<organism evidence="2 3">
    <name type="scientific">Pterulicium gracile</name>
    <dbReference type="NCBI Taxonomy" id="1884261"/>
    <lineage>
        <taxon>Eukaryota</taxon>
        <taxon>Fungi</taxon>
        <taxon>Dikarya</taxon>
        <taxon>Basidiomycota</taxon>
        <taxon>Agaricomycotina</taxon>
        <taxon>Agaricomycetes</taxon>
        <taxon>Agaricomycetidae</taxon>
        <taxon>Agaricales</taxon>
        <taxon>Pleurotineae</taxon>
        <taxon>Pterulaceae</taxon>
        <taxon>Pterulicium</taxon>
    </lineage>
</organism>
<proteinExistence type="predicted"/>
<evidence type="ECO:0000256" key="1">
    <source>
        <dbReference type="SAM" id="MobiDB-lite"/>
    </source>
</evidence>
<dbReference type="EMBL" id="ML178826">
    <property type="protein sequence ID" value="TFL01176.1"/>
    <property type="molecule type" value="Genomic_DNA"/>
</dbReference>
<feature type="region of interest" description="Disordered" evidence="1">
    <location>
        <begin position="1"/>
        <end position="70"/>
    </location>
</feature>
<feature type="compositionally biased region" description="Basic and acidic residues" evidence="1">
    <location>
        <begin position="12"/>
        <end position="30"/>
    </location>
</feature>
<dbReference type="AlphaFoldDB" id="A0A5C3QGN1"/>
<keyword evidence="3" id="KW-1185">Reference proteome</keyword>
<name>A0A5C3QGN1_9AGAR</name>
<reference evidence="2 3" key="1">
    <citation type="journal article" date="2019" name="Nat. Ecol. Evol.">
        <title>Megaphylogeny resolves global patterns of mushroom evolution.</title>
        <authorList>
            <person name="Varga T."/>
            <person name="Krizsan K."/>
            <person name="Foldi C."/>
            <person name="Dima B."/>
            <person name="Sanchez-Garcia M."/>
            <person name="Sanchez-Ramirez S."/>
            <person name="Szollosi G.J."/>
            <person name="Szarkandi J.G."/>
            <person name="Papp V."/>
            <person name="Albert L."/>
            <person name="Andreopoulos W."/>
            <person name="Angelini C."/>
            <person name="Antonin V."/>
            <person name="Barry K.W."/>
            <person name="Bougher N.L."/>
            <person name="Buchanan P."/>
            <person name="Buyck B."/>
            <person name="Bense V."/>
            <person name="Catcheside P."/>
            <person name="Chovatia M."/>
            <person name="Cooper J."/>
            <person name="Damon W."/>
            <person name="Desjardin D."/>
            <person name="Finy P."/>
            <person name="Geml J."/>
            <person name="Haridas S."/>
            <person name="Hughes K."/>
            <person name="Justo A."/>
            <person name="Karasinski D."/>
            <person name="Kautmanova I."/>
            <person name="Kiss B."/>
            <person name="Kocsube S."/>
            <person name="Kotiranta H."/>
            <person name="LaButti K.M."/>
            <person name="Lechner B.E."/>
            <person name="Liimatainen K."/>
            <person name="Lipzen A."/>
            <person name="Lukacs Z."/>
            <person name="Mihaltcheva S."/>
            <person name="Morgado L.N."/>
            <person name="Niskanen T."/>
            <person name="Noordeloos M.E."/>
            <person name="Ohm R.A."/>
            <person name="Ortiz-Santana B."/>
            <person name="Ovrebo C."/>
            <person name="Racz N."/>
            <person name="Riley R."/>
            <person name="Savchenko A."/>
            <person name="Shiryaev A."/>
            <person name="Soop K."/>
            <person name="Spirin V."/>
            <person name="Szebenyi C."/>
            <person name="Tomsovsky M."/>
            <person name="Tulloss R.E."/>
            <person name="Uehling J."/>
            <person name="Grigoriev I.V."/>
            <person name="Vagvolgyi C."/>
            <person name="Papp T."/>
            <person name="Martin F.M."/>
            <person name="Miettinen O."/>
            <person name="Hibbett D.S."/>
            <person name="Nagy L.G."/>
        </authorList>
    </citation>
    <scope>NUCLEOTIDE SEQUENCE [LARGE SCALE GENOMIC DNA]</scope>
    <source>
        <strain evidence="2 3">CBS 309.79</strain>
    </source>
</reference>
<protein>
    <submittedName>
        <fullName evidence="2">Uncharacterized protein</fullName>
    </submittedName>
</protein>
<accession>A0A5C3QGN1</accession>
<sequence>MLGTGVRYFNAPRREEGGAWKGRSGEDGLARSRASLSPGASFTKPPAPEPAPLRSNSASRIPTPDASRTVQCPTHATQILLSGLHSVYSALRTTWGASPEPKYASQFSAGRREIVRVLERDKEGGTEIYLVASQTSREKGRMRPLIIHLPRVLITHPAALILALLLPLRLTPPHHLSAHLAGGGLGGGDGTALSGSCEEEVVGKEAGCGCAGEWGDEHESPLQPLAASVRFVERAMIQYQKFCAARRRQTFYAVVMRGVLASTQSASFTAWYYPPLIHVSSDACEALQTRIVACIIIRCCLNVGFHHNLGKFKQINSSLCRLRGALLLGERHHGQHEPVELIWERGYASNSERRVDIAPEAMGREDASGAGKSAFGEPPPSPLSLCILCVGDEYLSRLYPGTNIQAITRRITKPTPIHTSLLNHHHIHSRRTALNSTRMRLPRYKLDSSVRIYEK</sequence>
<evidence type="ECO:0000313" key="3">
    <source>
        <dbReference type="Proteomes" id="UP000305067"/>
    </source>
</evidence>
<gene>
    <name evidence="2" type="ORF">BDV98DRAFT_656425</name>
</gene>